<evidence type="ECO:0000313" key="2">
    <source>
        <dbReference type="Proteomes" id="UP001060085"/>
    </source>
</evidence>
<comment type="caution">
    <text evidence="1">The sequence shown here is derived from an EMBL/GenBank/DDBJ whole genome shotgun (WGS) entry which is preliminary data.</text>
</comment>
<name>A0ACC0B8E8_CATRO</name>
<dbReference type="Proteomes" id="UP001060085">
    <property type="component" value="Linkage Group LG04"/>
</dbReference>
<gene>
    <name evidence="1" type="ORF">M9H77_18795</name>
</gene>
<proteinExistence type="predicted"/>
<accession>A0ACC0B8E8</accession>
<keyword evidence="2" id="KW-1185">Reference proteome</keyword>
<protein>
    <submittedName>
        <fullName evidence="1">Uncharacterized protein</fullName>
    </submittedName>
</protein>
<organism evidence="1 2">
    <name type="scientific">Catharanthus roseus</name>
    <name type="common">Madagascar periwinkle</name>
    <name type="synonym">Vinca rosea</name>
    <dbReference type="NCBI Taxonomy" id="4058"/>
    <lineage>
        <taxon>Eukaryota</taxon>
        <taxon>Viridiplantae</taxon>
        <taxon>Streptophyta</taxon>
        <taxon>Embryophyta</taxon>
        <taxon>Tracheophyta</taxon>
        <taxon>Spermatophyta</taxon>
        <taxon>Magnoliopsida</taxon>
        <taxon>eudicotyledons</taxon>
        <taxon>Gunneridae</taxon>
        <taxon>Pentapetalae</taxon>
        <taxon>asterids</taxon>
        <taxon>lamiids</taxon>
        <taxon>Gentianales</taxon>
        <taxon>Apocynaceae</taxon>
        <taxon>Rauvolfioideae</taxon>
        <taxon>Vinceae</taxon>
        <taxon>Catharanthinae</taxon>
        <taxon>Catharanthus</taxon>
    </lineage>
</organism>
<reference evidence="2" key="1">
    <citation type="journal article" date="2023" name="Nat. Plants">
        <title>Single-cell RNA sequencing provides a high-resolution roadmap for understanding the multicellular compartmentation of specialized metabolism.</title>
        <authorList>
            <person name="Sun S."/>
            <person name="Shen X."/>
            <person name="Li Y."/>
            <person name="Li Y."/>
            <person name="Wang S."/>
            <person name="Li R."/>
            <person name="Zhang H."/>
            <person name="Shen G."/>
            <person name="Guo B."/>
            <person name="Wei J."/>
            <person name="Xu J."/>
            <person name="St-Pierre B."/>
            <person name="Chen S."/>
            <person name="Sun C."/>
        </authorList>
    </citation>
    <scope>NUCLEOTIDE SEQUENCE [LARGE SCALE GENOMIC DNA]</scope>
</reference>
<sequence>MLLLLCFSRKLLPGSWPDVDTKEDAEIKEKIPPVRGSKTKSAQKIIAPSSFNRGASFSKVICSNRKLRLMLLKLLKSNYVIVSEEVGFFIDGTFSISEDPFFLLEPINIQSIFVDVKSSNFTTLFNKPITLLLFRRLISYCGCRWTLIDTNGGILDRKSIAFNVSTTIEQNAIKLLHKWQFIASRVPRDLSNSARFATGSAAFMAFL</sequence>
<evidence type="ECO:0000313" key="1">
    <source>
        <dbReference type="EMBL" id="KAI5668942.1"/>
    </source>
</evidence>
<dbReference type="EMBL" id="CM044704">
    <property type="protein sequence ID" value="KAI5668942.1"/>
    <property type="molecule type" value="Genomic_DNA"/>
</dbReference>